<sequence>MFQGEIRIRERVLQELEECQGDKFILPISSIIETGNHIAHLANGSERRKAAESFAKLLRMIARDEFPWILDRLMMDKEDLEFYASSFPDYAVQGIGIGDLSIVREFARYVERMQTTMSNLTVKIWSLDTHLSGYIVDL</sequence>
<accession>A0A917NM55</accession>
<reference evidence="1" key="2">
    <citation type="submission" date="2020-09" db="EMBL/GenBank/DDBJ databases">
        <authorList>
            <person name="Sun Q."/>
            <person name="Ohkuma M."/>
        </authorList>
    </citation>
    <scope>NUCLEOTIDE SEQUENCE</scope>
    <source>
        <strain evidence="1">JCM 18487</strain>
    </source>
</reference>
<proteinExistence type="predicted"/>
<dbReference type="AlphaFoldDB" id="A0A917NM55"/>
<name>A0A917NM55_9BACL</name>
<gene>
    <name evidence="1" type="ORF">GCM10010885_16710</name>
</gene>
<reference evidence="1" key="1">
    <citation type="journal article" date="2014" name="Int. J. Syst. Evol. Microbiol.">
        <title>Complete genome sequence of Corynebacterium casei LMG S-19264T (=DSM 44701T), isolated from a smear-ripened cheese.</title>
        <authorList>
            <consortium name="US DOE Joint Genome Institute (JGI-PGF)"/>
            <person name="Walter F."/>
            <person name="Albersmeier A."/>
            <person name="Kalinowski J."/>
            <person name="Ruckert C."/>
        </authorList>
    </citation>
    <scope>NUCLEOTIDE SEQUENCE</scope>
    <source>
        <strain evidence="1">JCM 18487</strain>
    </source>
</reference>
<dbReference type="Proteomes" id="UP000637695">
    <property type="component" value="Unassembled WGS sequence"/>
</dbReference>
<comment type="caution">
    <text evidence="1">The sequence shown here is derived from an EMBL/GenBank/DDBJ whole genome shotgun (WGS) entry which is preliminary data.</text>
</comment>
<dbReference type="RefSeq" id="WP_188882387.1">
    <property type="nucleotide sequence ID" value="NZ_BMOY01000025.1"/>
</dbReference>
<dbReference type="EMBL" id="BMOY01000025">
    <property type="protein sequence ID" value="GGJ08229.1"/>
    <property type="molecule type" value="Genomic_DNA"/>
</dbReference>
<evidence type="ECO:0000313" key="1">
    <source>
        <dbReference type="EMBL" id="GGJ08229.1"/>
    </source>
</evidence>
<protein>
    <submittedName>
        <fullName evidence="1">Uncharacterized protein</fullName>
    </submittedName>
</protein>
<keyword evidence="2" id="KW-1185">Reference proteome</keyword>
<evidence type="ECO:0000313" key="2">
    <source>
        <dbReference type="Proteomes" id="UP000637695"/>
    </source>
</evidence>
<organism evidence="1 2">
    <name type="scientific">Alicyclobacillus cellulosilyticus</name>
    <dbReference type="NCBI Taxonomy" id="1003997"/>
    <lineage>
        <taxon>Bacteria</taxon>
        <taxon>Bacillati</taxon>
        <taxon>Bacillota</taxon>
        <taxon>Bacilli</taxon>
        <taxon>Bacillales</taxon>
        <taxon>Alicyclobacillaceae</taxon>
        <taxon>Alicyclobacillus</taxon>
    </lineage>
</organism>